<dbReference type="InterPro" id="IPR003961">
    <property type="entry name" value="FN3_dom"/>
</dbReference>
<dbReference type="PANTHER" id="PTHR23037">
    <property type="entry name" value="CYTOKINE RECEPTOR"/>
    <property type="match status" value="1"/>
</dbReference>
<protein>
    <recommendedName>
        <fullName evidence="9">Fibronectin type-III domain-containing protein</fullName>
    </recommendedName>
</protein>
<dbReference type="GO" id="GO:0004896">
    <property type="term" value="F:cytokine receptor activity"/>
    <property type="evidence" value="ECO:0007669"/>
    <property type="project" value="TreeGrafter"/>
</dbReference>
<dbReference type="SUPFAM" id="SSF49265">
    <property type="entry name" value="Fibronectin type III"/>
    <property type="match status" value="2"/>
</dbReference>
<name>A0A7J8J646_MOLMO</name>
<dbReference type="EMBL" id="JACASF010000002">
    <property type="protein sequence ID" value="KAF6491920.1"/>
    <property type="molecule type" value="Genomic_DNA"/>
</dbReference>
<evidence type="ECO:0000256" key="7">
    <source>
        <dbReference type="ARBA" id="ARBA00023180"/>
    </source>
</evidence>
<dbReference type="Pfam" id="PF18611">
    <property type="entry name" value="IL3Ra_N"/>
    <property type="match status" value="1"/>
</dbReference>
<reference evidence="10 11" key="1">
    <citation type="journal article" date="2020" name="Nature">
        <title>Six reference-quality genomes reveal evolution of bat adaptations.</title>
        <authorList>
            <person name="Jebb D."/>
            <person name="Huang Z."/>
            <person name="Pippel M."/>
            <person name="Hughes G.M."/>
            <person name="Lavrichenko K."/>
            <person name="Devanna P."/>
            <person name="Winkler S."/>
            <person name="Jermiin L.S."/>
            <person name="Skirmuntt E.C."/>
            <person name="Katzourakis A."/>
            <person name="Burkitt-Gray L."/>
            <person name="Ray D.A."/>
            <person name="Sullivan K.A.M."/>
            <person name="Roscito J.G."/>
            <person name="Kirilenko B.M."/>
            <person name="Davalos L.M."/>
            <person name="Corthals A.P."/>
            <person name="Power M.L."/>
            <person name="Jones G."/>
            <person name="Ransome R.D."/>
            <person name="Dechmann D.K.N."/>
            <person name="Locatelli A.G."/>
            <person name="Puechmaille S.J."/>
            <person name="Fedrigo O."/>
            <person name="Jarvis E.D."/>
            <person name="Hiller M."/>
            <person name="Vernes S.C."/>
            <person name="Myers E.W."/>
            <person name="Teeling E.C."/>
        </authorList>
    </citation>
    <scope>NUCLEOTIDE SEQUENCE [LARGE SCALE GENOMIC DNA]</scope>
    <source>
        <strain evidence="10">MMolMol1</strain>
        <tissue evidence="10">Muscle</tissue>
    </source>
</reference>
<dbReference type="FunFam" id="2.60.40.10:FF:001087">
    <property type="entry name" value="Colony stimulating factor 2 receptor alpha subunit"/>
    <property type="match status" value="1"/>
</dbReference>
<keyword evidence="3" id="KW-0732">Signal</keyword>
<keyword evidence="4 8" id="KW-1133">Transmembrane helix</keyword>
<organism evidence="10 11">
    <name type="scientific">Molossus molossus</name>
    <name type="common">Pallas' mastiff bat</name>
    <name type="synonym">Vespertilio molossus</name>
    <dbReference type="NCBI Taxonomy" id="27622"/>
    <lineage>
        <taxon>Eukaryota</taxon>
        <taxon>Metazoa</taxon>
        <taxon>Chordata</taxon>
        <taxon>Craniata</taxon>
        <taxon>Vertebrata</taxon>
        <taxon>Euteleostomi</taxon>
        <taxon>Mammalia</taxon>
        <taxon>Eutheria</taxon>
        <taxon>Laurasiatheria</taxon>
        <taxon>Chiroptera</taxon>
        <taxon>Yangochiroptera</taxon>
        <taxon>Molossidae</taxon>
        <taxon>Molossus</taxon>
    </lineage>
</organism>
<dbReference type="InterPro" id="IPR036116">
    <property type="entry name" value="FN3_sf"/>
</dbReference>
<evidence type="ECO:0000313" key="10">
    <source>
        <dbReference type="EMBL" id="KAF6491920.1"/>
    </source>
</evidence>
<comment type="caution">
    <text evidence="10">The sequence shown here is derived from an EMBL/GenBank/DDBJ whole genome shotgun (WGS) entry which is preliminary data.</text>
</comment>
<keyword evidence="6" id="KW-0675">Receptor</keyword>
<comment type="subcellular location">
    <subcellularLocation>
        <location evidence="1">Membrane</location>
        <topology evidence="1">Single-pass type I membrane protein</topology>
    </subcellularLocation>
</comment>
<keyword evidence="11" id="KW-1185">Reference proteome</keyword>
<keyword evidence="5 8" id="KW-0472">Membrane</keyword>
<evidence type="ECO:0000256" key="6">
    <source>
        <dbReference type="ARBA" id="ARBA00023170"/>
    </source>
</evidence>
<sequence>MEDSWRPAAFPCFSGSLMGSLVRAVLVMVLLDPALLTQEHQDLSTMEPLPRLNMKFDPWKMKLTWDCKENTTAIQCGISDEENGPVTKKVKENECHCIFQNSIIHKGSKLLVKVNINQSQIREELIFTNAGENDTAAQNVSCSIYNADFMNCTWAKGRAAPGDVQYFFHIQDFKRGREIECPHYVEDAGIHVGCHLEGASGFSSNIYILVNGTSRTKGIQFFDDVLLLHRIEVYNPPSNITIHCNKSHCLIQWQKPRSRLNLSNREFQYQLDIHRQVEVSGDLENKYNFPSPQPAARHTVQIRTTNSRLLHWGAWSPPAEFGSEERAPSLAHVYVLVVLGTLVGVQMLCCLLKRLVGRPVPQIKDKWTGGHLTDDEIIWEKCTPAEGKGDHEEVLTVEAVGESMSRV</sequence>
<accession>A0A7J8J646</accession>
<evidence type="ECO:0000256" key="1">
    <source>
        <dbReference type="ARBA" id="ARBA00004479"/>
    </source>
</evidence>
<evidence type="ECO:0000256" key="3">
    <source>
        <dbReference type="ARBA" id="ARBA00022729"/>
    </source>
</evidence>
<dbReference type="PROSITE" id="PS50853">
    <property type="entry name" value="FN3"/>
    <property type="match status" value="1"/>
</dbReference>
<dbReference type="InterPro" id="IPR013783">
    <property type="entry name" value="Ig-like_fold"/>
</dbReference>
<dbReference type="AlphaFoldDB" id="A0A7J8J646"/>
<gene>
    <name evidence="10" type="ORF">HJG59_003400</name>
</gene>
<keyword evidence="7" id="KW-0325">Glycoprotein</keyword>
<evidence type="ECO:0000256" key="4">
    <source>
        <dbReference type="ARBA" id="ARBA00022989"/>
    </source>
</evidence>
<evidence type="ECO:0000256" key="5">
    <source>
        <dbReference type="ARBA" id="ARBA00023136"/>
    </source>
</evidence>
<evidence type="ECO:0000313" key="11">
    <source>
        <dbReference type="Proteomes" id="UP000550707"/>
    </source>
</evidence>
<keyword evidence="2 8" id="KW-0812">Transmembrane</keyword>
<dbReference type="InterPro" id="IPR040907">
    <property type="entry name" value="IL3Ra_N"/>
</dbReference>
<feature type="transmembrane region" description="Helical" evidence="8">
    <location>
        <begin position="333"/>
        <end position="356"/>
    </location>
</feature>
<proteinExistence type="predicted"/>
<dbReference type="PANTHER" id="PTHR23037:SF46">
    <property type="entry name" value="INTERLEUKIN 5 RECEPTOR SUBUNIT ALPHA"/>
    <property type="match status" value="1"/>
</dbReference>
<evidence type="ECO:0000256" key="2">
    <source>
        <dbReference type="ARBA" id="ARBA00022692"/>
    </source>
</evidence>
<dbReference type="Gene3D" id="2.60.40.10">
    <property type="entry name" value="Immunoglobulins"/>
    <property type="match status" value="2"/>
</dbReference>
<dbReference type="Pfam" id="PF09240">
    <property type="entry name" value="IL6Ra-bind"/>
    <property type="match status" value="1"/>
</dbReference>
<evidence type="ECO:0000256" key="8">
    <source>
        <dbReference type="SAM" id="Phobius"/>
    </source>
</evidence>
<dbReference type="InterPro" id="IPR015321">
    <property type="entry name" value="TypeI_recpt_CBD"/>
</dbReference>
<feature type="domain" description="Fibronectin type-III" evidence="9">
    <location>
        <begin position="236"/>
        <end position="326"/>
    </location>
</feature>
<evidence type="ECO:0000259" key="9">
    <source>
        <dbReference type="PROSITE" id="PS50853"/>
    </source>
</evidence>
<dbReference type="Proteomes" id="UP000550707">
    <property type="component" value="Unassembled WGS sequence"/>
</dbReference>
<dbReference type="GO" id="GO:0009897">
    <property type="term" value="C:external side of plasma membrane"/>
    <property type="evidence" value="ECO:0007669"/>
    <property type="project" value="TreeGrafter"/>
</dbReference>